<evidence type="ECO:0000256" key="1">
    <source>
        <dbReference type="ARBA" id="ARBA00009922"/>
    </source>
</evidence>
<proteinExistence type="inferred from homology"/>
<dbReference type="InterPro" id="IPR013986">
    <property type="entry name" value="DExx_box_DNA_helicase_dom_sf"/>
</dbReference>
<gene>
    <name evidence="15" type="ORF">FHX39_000565</name>
</gene>
<reference evidence="15 16" key="1">
    <citation type="submission" date="2020-08" db="EMBL/GenBank/DDBJ databases">
        <title>Sequencing the genomes of 1000 actinobacteria strains.</title>
        <authorList>
            <person name="Klenk H.-P."/>
        </authorList>
    </citation>
    <scope>NUCLEOTIDE SEQUENCE [LARGE SCALE GENOMIC DNA]</scope>
    <source>
        <strain evidence="15 16">DSM 11053</strain>
    </source>
</reference>
<dbReference type="GO" id="GO:0043138">
    <property type="term" value="F:3'-5' DNA helicase activity"/>
    <property type="evidence" value="ECO:0007669"/>
    <property type="project" value="UniProtKB-EC"/>
</dbReference>
<evidence type="ECO:0000259" key="14">
    <source>
        <dbReference type="PROSITE" id="PS51217"/>
    </source>
</evidence>
<evidence type="ECO:0000256" key="12">
    <source>
        <dbReference type="SAM" id="MobiDB-lite"/>
    </source>
</evidence>
<dbReference type="SUPFAM" id="SSF52540">
    <property type="entry name" value="P-loop containing nucleoside triphosphate hydrolases"/>
    <property type="match status" value="1"/>
</dbReference>
<dbReference type="FunFam" id="1.10.10.160:FF:000001">
    <property type="entry name" value="ATP-dependent DNA helicase"/>
    <property type="match status" value="1"/>
</dbReference>
<keyword evidence="4 11" id="KW-0347">Helicase</keyword>
<dbReference type="GO" id="GO:0003677">
    <property type="term" value="F:DNA binding"/>
    <property type="evidence" value="ECO:0007669"/>
    <property type="project" value="UniProtKB-KW"/>
</dbReference>
<dbReference type="InterPro" id="IPR014016">
    <property type="entry name" value="UvrD-like_ATP-bd"/>
</dbReference>
<dbReference type="EC" id="5.6.2.4" evidence="9"/>
<evidence type="ECO:0000256" key="9">
    <source>
        <dbReference type="ARBA" id="ARBA00034808"/>
    </source>
</evidence>
<feature type="domain" description="UvrD-like helicase C-terminal" evidence="14">
    <location>
        <begin position="329"/>
        <end position="644"/>
    </location>
</feature>
<dbReference type="Gene3D" id="3.40.50.300">
    <property type="entry name" value="P-loop containing nucleotide triphosphate hydrolases"/>
    <property type="match status" value="2"/>
</dbReference>
<feature type="binding site" evidence="11">
    <location>
        <begin position="54"/>
        <end position="61"/>
    </location>
    <ligand>
        <name>ATP</name>
        <dbReference type="ChEBI" id="CHEBI:30616"/>
    </ligand>
</feature>
<evidence type="ECO:0000256" key="11">
    <source>
        <dbReference type="PROSITE-ProRule" id="PRU00560"/>
    </source>
</evidence>
<dbReference type="Pfam" id="PF13361">
    <property type="entry name" value="UvrD_C"/>
    <property type="match status" value="2"/>
</dbReference>
<dbReference type="InterPro" id="IPR000212">
    <property type="entry name" value="DNA_helicase_UvrD/REP"/>
</dbReference>
<dbReference type="InterPro" id="IPR027417">
    <property type="entry name" value="P-loop_NTPase"/>
</dbReference>
<dbReference type="InterPro" id="IPR014017">
    <property type="entry name" value="DNA_helicase_UvrD-like_C"/>
</dbReference>
<dbReference type="CDD" id="cd18807">
    <property type="entry name" value="SF1_C_UvrD"/>
    <property type="match status" value="1"/>
</dbReference>
<dbReference type="PROSITE" id="PS51217">
    <property type="entry name" value="UVRD_HELICASE_CTER"/>
    <property type="match status" value="1"/>
</dbReference>
<evidence type="ECO:0000259" key="13">
    <source>
        <dbReference type="PROSITE" id="PS51198"/>
    </source>
</evidence>
<dbReference type="GO" id="GO:0016787">
    <property type="term" value="F:hydrolase activity"/>
    <property type="evidence" value="ECO:0007669"/>
    <property type="project" value="UniProtKB-UniRule"/>
</dbReference>
<keyword evidence="5 11" id="KW-0067">ATP-binding</keyword>
<feature type="region of interest" description="Disordered" evidence="12">
    <location>
        <begin position="1"/>
        <end position="36"/>
    </location>
</feature>
<dbReference type="GO" id="GO:0005524">
    <property type="term" value="F:ATP binding"/>
    <property type="evidence" value="ECO:0007669"/>
    <property type="project" value="UniProtKB-UniRule"/>
</dbReference>
<dbReference type="GO" id="GO:0009314">
    <property type="term" value="P:response to radiation"/>
    <property type="evidence" value="ECO:0007669"/>
    <property type="project" value="UniProtKB-ARBA"/>
</dbReference>
<dbReference type="AlphaFoldDB" id="A0A7W5JSN4"/>
<comment type="catalytic activity">
    <reaction evidence="10">
        <text>ATP + H2O = ADP + phosphate + H(+)</text>
        <dbReference type="Rhea" id="RHEA:13065"/>
        <dbReference type="ChEBI" id="CHEBI:15377"/>
        <dbReference type="ChEBI" id="CHEBI:15378"/>
        <dbReference type="ChEBI" id="CHEBI:30616"/>
        <dbReference type="ChEBI" id="CHEBI:43474"/>
        <dbReference type="ChEBI" id="CHEBI:456216"/>
        <dbReference type="EC" id="5.6.2.4"/>
    </reaction>
</comment>
<dbReference type="EMBL" id="JACHZG010000001">
    <property type="protein sequence ID" value="MBB3325621.1"/>
    <property type="molecule type" value="Genomic_DNA"/>
</dbReference>
<keyword evidence="3 11" id="KW-0378">Hydrolase</keyword>
<comment type="caution">
    <text evidence="15">The sequence shown here is derived from an EMBL/GenBank/DDBJ whole genome shotgun (WGS) entry which is preliminary data.</text>
</comment>
<dbReference type="Gene3D" id="1.10.10.160">
    <property type="match status" value="1"/>
</dbReference>
<dbReference type="GO" id="GO:0005829">
    <property type="term" value="C:cytosol"/>
    <property type="evidence" value="ECO:0007669"/>
    <property type="project" value="TreeGrafter"/>
</dbReference>
<dbReference type="Gene3D" id="1.10.486.10">
    <property type="entry name" value="PCRA, domain 4"/>
    <property type="match status" value="1"/>
</dbReference>
<organism evidence="15 16">
    <name type="scientific">Microlunatus antarcticus</name>
    <dbReference type="NCBI Taxonomy" id="53388"/>
    <lineage>
        <taxon>Bacteria</taxon>
        <taxon>Bacillati</taxon>
        <taxon>Actinomycetota</taxon>
        <taxon>Actinomycetes</taxon>
        <taxon>Propionibacteriales</taxon>
        <taxon>Propionibacteriaceae</taxon>
        <taxon>Microlunatus</taxon>
    </lineage>
</organism>
<dbReference type="Pfam" id="PF00580">
    <property type="entry name" value="UvrD-helicase"/>
    <property type="match status" value="1"/>
</dbReference>
<dbReference type="GO" id="GO:0000725">
    <property type="term" value="P:recombinational repair"/>
    <property type="evidence" value="ECO:0007669"/>
    <property type="project" value="TreeGrafter"/>
</dbReference>
<evidence type="ECO:0000256" key="8">
    <source>
        <dbReference type="ARBA" id="ARBA00034617"/>
    </source>
</evidence>
<feature type="compositionally biased region" description="Polar residues" evidence="12">
    <location>
        <begin position="732"/>
        <end position="742"/>
    </location>
</feature>
<feature type="domain" description="UvrD-like helicase ATP-binding" evidence="13">
    <location>
        <begin position="33"/>
        <end position="328"/>
    </location>
</feature>
<evidence type="ECO:0000256" key="5">
    <source>
        <dbReference type="ARBA" id="ARBA00022840"/>
    </source>
</evidence>
<evidence type="ECO:0000256" key="10">
    <source>
        <dbReference type="ARBA" id="ARBA00048988"/>
    </source>
</evidence>
<dbReference type="RefSeq" id="WP_183336634.1">
    <property type="nucleotide sequence ID" value="NZ_JACHZG010000001.1"/>
</dbReference>
<dbReference type="PANTHER" id="PTHR11070">
    <property type="entry name" value="UVRD / RECB / PCRA DNA HELICASE FAMILY MEMBER"/>
    <property type="match status" value="1"/>
</dbReference>
<evidence type="ECO:0000313" key="15">
    <source>
        <dbReference type="EMBL" id="MBB3325621.1"/>
    </source>
</evidence>
<keyword evidence="6" id="KW-0238">DNA-binding</keyword>
<dbReference type="Proteomes" id="UP000565572">
    <property type="component" value="Unassembled WGS sequence"/>
</dbReference>
<dbReference type="Pfam" id="PF21196">
    <property type="entry name" value="PcrA_UvrD_tudor"/>
    <property type="match status" value="1"/>
</dbReference>
<dbReference type="CDD" id="cd17932">
    <property type="entry name" value="DEXQc_UvrD"/>
    <property type="match status" value="1"/>
</dbReference>
<evidence type="ECO:0000256" key="7">
    <source>
        <dbReference type="ARBA" id="ARBA00023235"/>
    </source>
</evidence>
<dbReference type="GO" id="GO:0033202">
    <property type="term" value="C:DNA helicase complex"/>
    <property type="evidence" value="ECO:0007669"/>
    <property type="project" value="TreeGrafter"/>
</dbReference>
<evidence type="ECO:0000256" key="4">
    <source>
        <dbReference type="ARBA" id="ARBA00022806"/>
    </source>
</evidence>
<keyword evidence="16" id="KW-1185">Reference proteome</keyword>
<keyword evidence="2 11" id="KW-0547">Nucleotide-binding</keyword>
<evidence type="ECO:0000256" key="3">
    <source>
        <dbReference type="ARBA" id="ARBA00022801"/>
    </source>
</evidence>
<dbReference type="PROSITE" id="PS51198">
    <property type="entry name" value="UVRD_HELICASE_ATP_BIND"/>
    <property type="match status" value="1"/>
</dbReference>
<accession>A0A7W5JSN4</accession>
<evidence type="ECO:0000256" key="6">
    <source>
        <dbReference type="ARBA" id="ARBA00023125"/>
    </source>
</evidence>
<comment type="catalytic activity">
    <reaction evidence="8">
        <text>Couples ATP hydrolysis with the unwinding of duplex DNA by translocating in the 3'-5' direction.</text>
        <dbReference type="EC" id="5.6.2.4"/>
    </reaction>
</comment>
<feature type="region of interest" description="Disordered" evidence="12">
    <location>
        <begin position="732"/>
        <end position="752"/>
    </location>
</feature>
<protein>
    <recommendedName>
        <fullName evidence="9">DNA 3'-5' helicase</fullName>
        <ecNumber evidence="9">5.6.2.4</ecNumber>
    </recommendedName>
</protein>
<sequence>MSSPTVAPAATAEHEGTGQPARARRPRGDELLEGLNPPQRDAVLHEGAPVLVVAGAGSGKTRVLTRRIAYLVSERHAHPASVLAITFTNKAAAEMRGRVLELVGNRAKLMWVSTFHSACVRILRAEIGRFGLTRSFSIYDDADSKRLMQLVANDLDLDTKKFPVRMLMSWVSNNKNELVDHETAKSRAETPLDIELAAAYGEYQRRLTAANALDFDDLIMTTVHLIQAFPDLRETLRRRFRHVLVDEYQDTNHAQYVLVRELCGEDEEGSPAGGADGRAISAPELMVVGDSDQSIYAFRGATIRNINDFETDFPGAEVIMLEQNYRSTQTILSAANAVIRLNPGRKPKNLWSDAGDGPLIQGYVADTEHDEAQFVAGEVARLRDAGEGRLGDAAVFYRTNAQSRTFEEVFIRSGLAYKVVGGVRFYERREVRDAIAYLRAISNRADDVSVRRILNVPKRGIGDKAEGAVSELAARERISFGEALRRVDDIPGLATRSANQIRGFAALLDAHEAMVAENAPADAILTSVLDRSGYLSELQDSADPQDQTRLENLVELVNVSREFVDGVAALAADGFDATDLADLPALSDDVLDPEADLAAGAAEPDPSLGAFLERVALVADSDQIPSDHGGQGVVTLMTLHTAKGLEFDQVFLTGLEEGIFPHQRALQDPDELAEERRLAYVGITRARKRLHVSRAITRAAWGTPQHNPASRFLDEIPATLVHWQRTERAVTSWRNTSATSSGGAWRDRSGPSGVKARVRTIPVVAAGDRVLHATFGMGKVLSTSGDGEDVKADVDFGSSGVKRLALKYAPLEKL</sequence>
<name>A0A7W5JSN4_9ACTN</name>
<keyword evidence="7" id="KW-0413">Isomerase</keyword>
<evidence type="ECO:0000256" key="2">
    <source>
        <dbReference type="ARBA" id="ARBA00022741"/>
    </source>
</evidence>
<comment type="similarity">
    <text evidence="1">Belongs to the helicase family. UvrD subfamily.</text>
</comment>
<evidence type="ECO:0000313" key="16">
    <source>
        <dbReference type="Proteomes" id="UP000565572"/>
    </source>
</evidence>
<dbReference type="PANTHER" id="PTHR11070:SF2">
    <property type="entry name" value="ATP-DEPENDENT DNA HELICASE SRS2"/>
    <property type="match status" value="1"/>
</dbReference>